<proteinExistence type="predicted"/>
<dbReference type="InterPro" id="IPR006652">
    <property type="entry name" value="Kelch_1"/>
</dbReference>
<organism evidence="2 3">
    <name type="scientific">Eumeta variegata</name>
    <name type="common">Bagworm moth</name>
    <name type="synonym">Eumeta japonica</name>
    <dbReference type="NCBI Taxonomy" id="151549"/>
    <lineage>
        <taxon>Eukaryota</taxon>
        <taxon>Metazoa</taxon>
        <taxon>Ecdysozoa</taxon>
        <taxon>Arthropoda</taxon>
        <taxon>Hexapoda</taxon>
        <taxon>Insecta</taxon>
        <taxon>Pterygota</taxon>
        <taxon>Neoptera</taxon>
        <taxon>Endopterygota</taxon>
        <taxon>Lepidoptera</taxon>
        <taxon>Glossata</taxon>
        <taxon>Ditrysia</taxon>
        <taxon>Tineoidea</taxon>
        <taxon>Psychidae</taxon>
        <taxon>Oiketicinae</taxon>
        <taxon>Eumeta</taxon>
    </lineage>
</organism>
<protein>
    <submittedName>
        <fullName evidence="2">Kelch-like protein 8</fullName>
    </submittedName>
</protein>
<dbReference type="Gene3D" id="2.130.10.80">
    <property type="entry name" value="Galactose oxidase/kelch, beta-propeller"/>
    <property type="match status" value="1"/>
</dbReference>
<reference evidence="2 3" key="1">
    <citation type="journal article" date="2019" name="Commun. Biol.">
        <title>The bagworm genome reveals a unique fibroin gene that provides high tensile strength.</title>
        <authorList>
            <person name="Kono N."/>
            <person name="Nakamura H."/>
            <person name="Ohtoshi R."/>
            <person name="Tomita M."/>
            <person name="Numata K."/>
            <person name="Arakawa K."/>
        </authorList>
    </citation>
    <scope>NUCLEOTIDE SEQUENCE [LARGE SCALE GENOMIC DNA]</scope>
</reference>
<gene>
    <name evidence="2" type="primary">KLHL8</name>
    <name evidence="2" type="ORF">EVAR_35722_1</name>
</gene>
<name>A0A4C1VDT3_EUMVA</name>
<dbReference type="InterPro" id="IPR015915">
    <property type="entry name" value="Kelch-typ_b-propeller"/>
</dbReference>
<keyword evidence="3" id="KW-1185">Reference proteome</keyword>
<dbReference type="InterPro" id="IPR052392">
    <property type="entry name" value="Kelch-BTB_domain-containing"/>
</dbReference>
<keyword evidence="1" id="KW-0880">Kelch repeat</keyword>
<dbReference type="SMART" id="SM00612">
    <property type="entry name" value="Kelch"/>
    <property type="match status" value="2"/>
</dbReference>
<dbReference type="PANTHER" id="PTHR46375:SF3">
    <property type="entry name" value="KELCH REPEAT AND BTB DOMAIN-CONTAINING PROTEIN 13"/>
    <property type="match status" value="1"/>
</dbReference>
<dbReference type="AlphaFoldDB" id="A0A4C1VDT3"/>
<comment type="caution">
    <text evidence="2">The sequence shown here is derived from an EMBL/GenBank/DDBJ whole genome shotgun (WGS) entry which is preliminary data.</text>
</comment>
<dbReference type="InterPro" id="IPR037293">
    <property type="entry name" value="Gal_Oxidase_central_sf"/>
</dbReference>
<evidence type="ECO:0000313" key="3">
    <source>
        <dbReference type="Proteomes" id="UP000299102"/>
    </source>
</evidence>
<dbReference type="Gene3D" id="2.120.10.80">
    <property type="entry name" value="Kelch-type beta propeller"/>
    <property type="match status" value="1"/>
</dbReference>
<evidence type="ECO:0000313" key="2">
    <source>
        <dbReference type="EMBL" id="GBP37288.1"/>
    </source>
</evidence>
<dbReference type="OrthoDB" id="8300282at2759"/>
<sequence>MSAPRCWPGAAALGGRAYAVGGHDGQGRVLTSGEVYDPRKIGRPRRRAAFRFQFLFSGSRRKPRDAAARPSVYPFTALFGPLTAGRLVPELADASWSSEIARAVVLDTPVAFATDTWTPIAPMRTARKRFALAALRGKLYALGGYKQSSIEAYDPATDEWAEMGEMPEQRWDMGVVTHAGRYIYQNDERQRDGALVTSVLFNQNTLNCPDGYLGVLKVSGALPVLRRGASGRGGGDAQSLLLETTALWRRASKQNVGGRMDEPRTISVADELICIICDKLGSPSDTDSDFGDVIKISRGVTALRAASSERRTDCDLT</sequence>
<dbReference type="EMBL" id="BGZK01000331">
    <property type="protein sequence ID" value="GBP37288.1"/>
    <property type="molecule type" value="Genomic_DNA"/>
</dbReference>
<evidence type="ECO:0000256" key="1">
    <source>
        <dbReference type="ARBA" id="ARBA00022441"/>
    </source>
</evidence>
<dbReference type="Proteomes" id="UP000299102">
    <property type="component" value="Unassembled WGS sequence"/>
</dbReference>
<dbReference type="SUPFAM" id="SSF50965">
    <property type="entry name" value="Galactose oxidase, central domain"/>
    <property type="match status" value="1"/>
</dbReference>
<dbReference type="STRING" id="151549.A0A4C1VDT3"/>
<dbReference type="Pfam" id="PF01344">
    <property type="entry name" value="Kelch_1"/>
    <property type="match status" value="2"/>
</dbReference>
<accession>A0A4C1VDT3</accession>
<dbReference type="InterPro" id="IPR011043">
    <property type="entry name" value="Gal_Oxase/kelch_b-propeller"/>
</dbReference>
<dbReference type="PANTHER" id="PTHR46375">
    <property type="entry name" value="KELCH REPEAT AND BTB DOMAIN-CONTAINING PROTEIN 13-RELATED"/>
    <property type="match status" value="1"/>
</dbReference>